<feature type="transmembrane region" description="Helical" evidence="1">
    <location>
        <begin position="21"/>
        <end position="38"/>
    </location>
</feature>
<protein>
    <recommendedName>
        <fullName evidence="4">Permease family protein</fullName>
    </recommendedName>
</protein>
<keyword evidence="1" id="KW-1133">Transmembrane helix</keyword>
<dbReference type="OrthoDB" id="354989at2"/>
<evidence type="ECO:0008006" key="4">
    <source>
        <dbReference type="Google" id="ProtNLM"/>
    </source>
</evidence>
<feature type="transmembrane region" description="Helical" evidence="1">
    <location>
        <begin position="339"/>
        <end position="361"/>
    </location>
</feature>
<feature type="transmembrane region" description="Helical" evidence="1">
    <location>
        <begin position="367"/>
        <end position="388"/>
    </location>
</feature>
<sequence length="450" mass="47835">MSKKIKMKIPFVHYKLESPEILQAVLLIAVGLSALPILKENFGLTDPQAYAAVFVAEALGLLHVLFADPVVPGWIASALPLITVFLSGYATVDVDPTARLEAMIALQILVSLVFLILGITGLAHKIMKIIPGSLKAGILFGVSIAAVAKVFGKGGYVEGAPITIIVSCVVALVVVFSVAYKNASAKSKVLRQIGKYGMLSSLVVAMIVGFATGEVQLPVFTSRIITPFDFAGLFRTASPFSIGFPSLQTFITLIPMALAVYIIAFGDIITAEAVLQEAKEARPDEKLDFNSNRTNVISGVRNLILALFMPYPPMAGPLWAAVTVSVGERYKAGKESMKTMFGGAGSFKLATTICVLIFPIVTLLGPVLHVALACTYIIQAFACSYIAIDQVKGDKIAAGVAGLTGGIIYMLNLNWGLAVGIFCFITMENGVAKMLANRKKSLAEKNTPNE</sequence>
<feature type="transmembrane region" description="Helical" evidence="1">
    <location>
        <begin position="104"/>
        <end position="124"/>
    </location>
</feature>
<reference evidence="2 3" key="1">
    <citation type="submission" date="2016-11" db="EMBL/GenBank/DDBJ databases">
        <authorList>
            <person name="Jaros S."/>
            <person name="Januszkiewicz K."/>
            <person name="Wedrychowicz H."/>
        </authorList>
    </citation>
    <scope>NUCLEOTIDE SEQUENCE [LARGE SCALE GENOMIC DNA]</scope>
    <source>
        <strain evidence="2 3">DSM 10068</strain>
    </source>
</reference>
<dbReference type="AlphaFoldDB" id="A0A1M5YVJ0"/>
<keyword evidence="1" id="KW-0812">Transmembrane</keyword>
<keyword evidence="3" id="KW-1185">Reference proteome</keyword>
<name>A0A1M5YVJ0_9FIRM</name>
<feature type="transmembrane region" description="Helical" evidence="1">
    <location>
        <begin position="136"/>
        <end position="156"/>
    </location>
</feature>
<feature type="transmembrane region" description="Helical" evidence="1">
    <location>
        <begin position="250"/>
        <end position="275"/>
    </location>
</feature>
<feature type="transmembrane region" description="Helical" evidence="1">
    <location>
        <begin position="50"/>
        <end position="67"/>
    </location>
</feature>
<dbReference type="RefSeq" id="WP_073080326.1">
    <property type="nucleotide sequence ID" value="NZ_FQXV01000011.1"/>
</dbReference>
<gene>
    <name evidence="2" type="ORF">SAMN02745823_02863</name>
</gene>
<keyword evidence="1" id="KW-0472">Membrane</keyword>
<evidence type="ECO:0000313" key="3">
    <source>
        <dbReference type="Proteomes" id="UP000183995"/>
    </source>
</evidence>
<evidence type="ECO:0000313" key="2">
    <source>
        <dbReference type="EMBL" id="SHI15864.1"/>
    </source>
</evidence>
<feature type="transmembrane region" description="Helical" evidence="1">
    <location>
        <begin position="162"/>
        <end position="181"/>
    </location>
</feature>
<dbReference type="STRING" id="1123282.SAMN02745823_02863"/>
<dbReference type="Proteomes" id="UP000183995">
    <property type="component" value="Unassembled WGS sequence"/>
</dbReference>
<organism evidence="2 3">
    <name type="scientific">Sporobacter termitidis DSM 10068</name>
    <dbReference type="NCBI Taxonomy" id="1123282"/>
    <lineage>
        <taxon>Bacteria</taxon>
        <taxon>Bacillati</taxon>
        <taxon>Bacillota</taxon>
        <taxon>Clostridia</taxon>
        <taxon>Eubacteriales</taxon>
        <taxon>Oscillospiraceae</taxon>
        <taxon>Sporobacter</taxon>
    </lineage>
</organism>
<accession>A0A1M5YVJ0</accession>
<feature type="transmembrane region" description="Helical" evidence="1">
    <location>
        <begin position="193"/>
        <end position="213"/>
    </location>
</feature>
<evidence type="ECO:0000256" key="1">
    <source>
        <dbReference type="SAM" id="Phobius"/>
    </source>
</evidence>
<feature type="transmembrane region" description="Helical" evidence="1">
    <location>
        <begin position="74"/>
        <end position="92"/>
    </location>
</feature>
<dbReference type="EMBL" id="FQXV01000011">
    <property type="protein sequence ID" value="SHI15864.1"/>
    <property type="molecule type" value="Genomic_DNA"/>
</dbReference>
<proteinExistence type="predicted"/>